<comment type="caution">
    <text evidence="1">The sequence shown here is derived from an EMBL/GenBank/DDBJ whole genome shotgun (WGS) entry which is preliminary data.</text>
</comment>
<proteinExistence type="predicted"/>
<dbReference type="PANTHER" id="PTHR46788:SF1">
    <property type="entry name" value="EF-HAND CALCIUM-BINDING DOMAIN-CONTAINING PROTEIN 5"/>
    <property type="match status" value="1"/>
</dbReference>
<name>A0A177AWX5_9BILA</name>
<dbReference type="PANTHER" id="PTHR46788">
    <property type="entry name" value="EF-HAND CALCIUM-BINDING DOMAIN-CONTAINING PROTEIN 5"/>
    <property type="match status" value="1"/>
</dbReference>
<dbReference type="EMBL" id="LWCA01000905">
    <property type="protein sequence ID" value="OAF66527.1"/>
    <property type="molecule type" value="Genomic_DNA"/>
</dbReference>
<organism evidence="1 2">
    <name type="scientific">Intoshia linei</name>
    <dbReference type="NCBI Taxonomy" id="1819745"/>
    <lineage>
        <taxon>Eukaryota</taxon>
        <taxon>Metazoa</taxon>
        <taxon>Spiralia</taxon>
        <taxon>Lophotrochozoa</taxon>
        <taxon>Mesozoa</taxon>
        <taxon>Orthonectida</taxon>
        <taxon>Rhopaluridae</taxon>
        <taxon>Intoshia</taxon>
    </lineage>
</organism>
<dbReference type="OrthoDB" id="199400at2759"/>
<keyword evidence="2" id="KW-1185">Reference proteome</keyword>
<evidence type="ECO:0008006" key="3">
    <source>
        <dbReference type="Google" id="ProtNLM"/>
    </source>
</evidence>
<dbReference type="AlphaFoldDB" id="A0A177AWX5"/>
<dbReference type="SUPFAM" id="SSF55781">
    <property type="entry name" value="GAF domain-like"/>
    <property type="match status" value="1"/>
</dbReference>
<dbReference type="Proteomes" id="UP000078046">
    <property type="component" value="Unassembled WGS sequence"/>
</dbReference>
<evidence type="ECO:0000313" key="1">
    <source>
        <dbReference type="EMBL" id="OAF66527.1"/>
    </source>
</evidence>
<reference evidence="1 2" key="1">
    <citation type="submission" date="2016-04" db="EMBL/GenBank/DDBJ databases">
        <title>The genome of Intoshia linei affirms orthonectids as highly simplified spiralians.</title>
        <authorList>
            <person name="Mikhailov K.V."/>
            <person name="Slusarev G.S."/>
            <person name="Nikitin M.A."/>
            <person name="Logacheva M.D."/>
            <person name="Penin A."/>
            <person name="Aleoshin V."/>
            <person name="Panchin Y.V."/>
        </authorList>
    </citation>
    <scope>NUCLEOTIDE SEQUENCE [LARGE SCALE GENOMIC DNA]</scope>
    <source>
        <strain evidence="1">Intl2013</strain>
        <tissue evidence="1">Whole animal</tissue>
    </source>
</reference>
<protein>
    <recommendedName>
        <fullName evidence="3">EF-hand domain-containing protein</fullName>
    </recommendedName>
</protein>
<sequence>NYNRDEMNKMRSRFDVDQINEDQFVHICSEYINKSEEKQFLDTFCRYFREGYAETVEEREEKLKNIYIQQVLESQKIISNDLFQYIDNDGSGNIESNLIFKLMYNYKDGSEIEAIHKAQEHFDEVENVSSVITKVNIDKCQFLRLLQELANILSNFSNEFESICEFIKSSIKDGEIHGNEKTLSAFVSMLEFNNMDEVSEKGNYSLVYVAATMLDAPLVLGKRIHEKQTSLSFDCLKTNSPIHVPNVKSHGKVKIWEKSTRDGSFIVMPLKDSHDRSYGIFGIDTLRSGTKKKPQYFSIHEILFYEGLTKKFCQIYDYINNRNAIIKLCGISLDWLYMQNLGLDQVSLYFVETVNDNKVKNDYKLIRVFNYKKEITERYFNYSYSLDDEALNKQVLESENYIFYNNLFDCVNNAQSVEYVQCGKMKWTIPIRDQNFYPMFVMDITINPISEYEPNDSVNENIRADVLNPAIQKFDIINTISLVQFIAYDILEKNIHKNNLTNSDVGQNIDMSFYEIMYLEIQKTVQPIFENFLMRISGEVQGVIQENKMKIQQELENSIIKVNKELEQKLKIDLGDASSRKSIYSENESYVTSKASDATKSVSMSKRSSKVDIAPVKIELEKQIMNENKPTILNYGEILDQLDYDIVKRIDTVFYTLKDDEYVDRFKKDCISTRMSKQSPINRIEGDLFNKNLNLIEIDKNLQGKETIQKLQSKLTIEQKTIYNWIILYLALMSCSIDINNKNFVRYDKKKNK</sequence>
<evidence type="ECO:0000313" key="2">
    <source>
        <dbReference type="Proteomes" id="UP000078046"/>
    </source>
</evidence>
<feature type="non-terminal residue" evidence="1">
    <location>
        <position position="1"/>
    </location>
</feature>
<accession>A0A177AWX5</accession>
<gene>
    <name evidence="1" type="ORF">A3Q56_05741</name>
</gene>